<dbReference type="GO" id="GO:0005506">
    <property type="term" value="F:iron ion binding"/>
    <property type="evidence" value="ECO:0007669"/>
    <property type="project" value="InterPro"/>
</dbReference>
<dbReference type="InterPro" id="IPR036396">
    <property type="entry name" value="Cyt_P450_sf"/>
</dbReference>
<dbReference type="GO" id="GO:0020037">
    <property type="term" value="F:heme binding"/>
    <property type="evidence" value="ECO:0007669"/>
    <property type="project" value="InterPro"/>
</dbReference>
<dbReference type="PROSITE" id="PS00086">
    <property type="entry name" value="CYTOCHROME_P450"/>
    <property type="match status" value="1"/>
</dbReference>
<evidence type="ECO:0000256" key="9">
    <source>
        <dbReference type="ARBA" id="ARBA00023136"/>
    </source>
</evidence>
<dbReference type="PANTHER" id="PTHR47943">
    <property type="entry name" value="CYTOCHROME P450 93A3-LIKE"/>
    <property type="match status" value="1"/>
</dbReference>
<evidence type="ECO:0000313" key="12">
    <source>
        <dbReference type="EMBL" id="ASB17944.1"/>
    </source>
</evidence>
<proteinExistence type="evidence at transcript level"/>
<comment type="subcellular location">
    <subcellularLocation>
        <location evidence="2">Membrane</location>
    </subcellularLocation>
</comment>
<protein>
    <submittedName>
        <fullName evidence="12">Cytochrome P450 CYP93B65</fullName>
    </submittedName>
</protein>
<keyword evidence="7 10" id="KW-0408">Iron</keyword>
<evidence type="ECO:0000256" key="2">
    <source>
        <dbReference type="ARBA" id="ARBA00004370"/>
    </source>
</evidence>
<dbReference type="InterPro" id="IPR017972">
    <property type="entry name" value="Cyt_P450_CS"/>
</dbReference>
<evidence type="ECO:0000256" key="5">
    <source>
        <dbReference type="ARBA" id="ARBA00022723"/>
    </source>
</evidence>
<evidence type="ECO:0000256" key="8">
    <source>
        <dbReference type="ARBA" id="ARBA00023033"/>
    </source>
</evidence>
<keyword evidence="5 10" id="KW-0479">Metal-binding</keyword>
<dbReference type="PRINTS" id="PR00385">
    <property type="entry name" value="P450"/>
</dbReference>
<evidence type="ECO:0000256" key="11">
    <source>
        <dbReference type="RuleBase" id="RU000461"/>
    </source>
</evidence>
<evidence type="ECO:0000256" key="4">
    <source>
        <dbReference type="ARBA" id="ARBA00022617"/>
    </source>
</evidence>
<comment type="similarity">
    <text evidence="3 11">Belongs to the cytochrome P450 family.</text>
</comment>
<keyword evidence="8 11" id="KW-0503">Monooxygenase</keyword>
<dbReference type="InterPro" id="IPR002401">
    <property type="entry name" value="Cyt_P450_E_grp-I"/>
</dbReference>
<sequence>MTSTMSLVEFMQHPLFLGALPVLLLLYLRSLRNKSRKHRGIPPGPLPKLPIIGHLHLVGPSLHQSLHHFSLRYGPIFSLRFGSVPCVVASTPHLAKQLLHANELSFTRRFQSSAIERLTYNSSFAFGPYGPYWKFAKKLSMNELLGTRSVNSFQAIRTQEYHRLLRFLGQKAETGEVVNLSEELQKLTNNIISRMMLGQVVGAWAVVREVSKIFRELNMYDFFWLFRMFDFQGIGKRVEGIFERFDKIVERVITEREKQRKKGKNGSKNGDGQGNKDFLDILLDYSENETSEVKVTRDHIKGIFTDLFAAGTNNTAIATEWSLVELINNPKILQKAREEIQNVAGNSRLAEESDCPSLPYIQAIVKEALRLHPPLPLVSRRCVQECKIENYVIPENTLVLVNVWAIGRDPKNWENALEFRPERFIESPETAQVDVRGQHFQLLPFGAGRRKCPGMTLAMQEIPALIADIIQCFDFQLIGPQGEKLSTKLDMDERSGLTASIADDILCVPIARCNVLEILG</sequence>
<dbReference type="SUPFAM" id="SSF48264">
    <property type="entry name" value="Cytochrome P450"/>
    <property type="match status" value="1"/>
</dbReference>
<dbReference type="GO" id="GO:0016020">
    <property type="term" value="C:membrane"/>
    <property type="evidence" value="ECO:0007669"/>
    <property type="project" value="UniProtKB-SubCell"/>
</dbReference>
<dbReference type="GO" id="GO:0004497">
    <property type="term" value="F:monooxygenase activity"/>
    <property type="evidence" value="ECO:0007669"/>
    <property type="project" value="UniProtKB-KW"/>
</dbReference>
<dbReference type="AlphaFoldDB" id="A0A1Z2WUZ2"/>
<dbReference type="GO" id="GO:0016705">
    <property type="term" value="F:oxidoreductase activity, acting on paired donors, with incorporation or reduction of molecular oxygen"/>
    <property type="evidence" value="ECO:0007669"/>
    <property type="project" value="InterPro"/>
</dbReference>
<evidence type="ECO:0000256" key="6">
    <source>
        <dbReference type="ARBA" id="ARBA00023002"/>
    </source>
</evidence>
<comment type="cofactor">
    <cofactor evidence="1 10">
        <name>heme</name>
        <dbReference type="ChEBI" id="CHEBI:30413"/>
    </cofactor>
</comment>
<dbReference type="PANTHER" id="PTHR47943:SF8">
    <property type="entry name" value="CYTOCHROME P450"/>
    <property type="match status" value="1"/>
</dbReference>
<accession>A0A1Z2WUZ2</accession>
<keyword evidence="9" id="KW-0472">Membrane</keyword>
<evidence type="ECO:0000256" key="3">
    <source>
        <dbReference type="ARBA" id="ARBA00010617"/>
    </source>
</evidence>
<keyword evidence="6 11" id="KW-0560">Oxidoreductase</keyword>
<dbReference type="EMBL" id="KY385300">
    <property type="protein sequence ID" value="ASB17944.1"/>
    <property type="molecule type" value="mRNA"/>
</dbReference>
<feature type="binding site" description="axial binding residue" evidence="10">
    <location>
        <position position="452"/>
    </location>
    <ligand>
        <name>heme</name>
        <dbReference type="ChEBI" id="CHEBI:30413"/>
    </ligand>
    <ligandPart>
        <name>Fe</name>
        <dbReference type="ChEBI" id="CHEBI:18248"/>
    </ligandPart>
</feature>
<dbReference type="InterPro" id="IPR001128">
    <property type="entry name" value="Cyt_P450"/>
</dbReference>
<organism evidence="12">
    <name type="scientific">Polygala tenuifolia</name>
    <dbReference type="NCBI Taxonomy" id="355332"/>
    <lineage>
        <taxon>Eukaryota</taxon>
        <taxon>Viridiplantae</taxon>
        <taxon>Streptophyta</taxon>
        <taxon>Embryophyta</taxon>
        <taxon>Tracheophyta</taxon>
        <taxon>Spermatophyta</taxon>
        <taxon>Magnoliopsida</taxon>
        <taxon>eudicotyledons</taxon>
        <taxon>Gunneridae</taxon>
        <taxon>Pentapetalae</taxon>
        <taxon>rosids</taxon>
        <taxon>fabids</taxon>
        <taxon>Fabales</taxon>
        <taxon>Polygalaceae</taxon>
        <taxon>Polygala</taxon>
    </lineage>
</organism>
<evidence type="ECO:0000256" key="7">
    <source>
        <dbReference type="ARBA" id="ARBA00023004"/>
    </source>
</evidence>
<evidence type="ECO:0000256" key="10">
    <source>
        <dbReference type="PIRSR" id="PIRSR602401-1"/>
    </source>
</evidence>
<dbReference type="PRINTS" id="PR00463">
    <property type="entry name" value="EP450I"/>
</dbReference>
<dbReference type="Pfam" id="PF00067">
    <property type="entry name" value="p450"/>
    <property type="match status" value="1"/>
</dbReference>
<keyword evidence="4 10" id="KW-0349">Heme</keyword>
<evidence type="ECO:0000256" key="1">
    <source>
        <dbReference type="ARBA" id="ARBA00001971"/>
    </source>
</evidence>
<reference evidence="12" key="1">
    <citation type="submission" date="2016-12" db="EMBL/GenBank/DDBJ databases">
        <title>Characterization of a gene involved in onjisaponin biosynthesis in Polygala tenuifolia.</title>
        <authorList>
            <person name="Jin M.L."/>
            <person name="Hong C.P."/>
            <person name="Kim O.T."/>
        </authorList>
    </citation>
    <scope>NUCLEOTIDE SEQUENCE</scope>
</reference>
<name>A0A1Z2WUZ2_9FABA</name>
<dbReference type="Gene3D" id="1.10.630.10">
    <property type="entry name" value="Cytochrome P450"/>
    <property type="match status" value="1"/>
</dbReference>